<comment type="caution">
    <text evidence="3">The sequence shown here is derived from an EMBL/GenBank/DDBJ whole genome shotgun (WGS) entry which is preliminary data.</text>
</comment>
<dbReference type="Proteomes" id="UP000663888">
    <property type="component" value="Unassembled WGS sequence"/>
</dbReference>
<name>A0A8H2WYT7_9AGAM</name>
<feature type="domain" description="T6SS Phospholipase effector Tle1-like catalytic" evidence="2">
    <location>
        <begin position="146"/>
        <end position="448"/>
    </location>
</feature>
<feature type="region of interest" description="Disordered" evidence="1">
    <location>
        <begin position="290"/>
        <end position="319"/>
    </location>
</feature>
<evidence type="ECO:0000313" key="4">
    <source>
        <dbReference type="Proteomes" id="UP000663888"/>
    </source>
</evidence>
<dbReference type="Pfam" id="PF09994">
    <property type="entry name" value="T6SS_Tle1-like_cat"/>
    <property type="match status" value="1"/>
</dbReference>
<dbReference type="InterPro" id="IPR029058">
    <property type="entry name" value="AB_hydrolase_fold"/>
</dbReference>
<organism evidence="3 4">
    <name type="scientific">Rhizoctonia solani</name>
    <dbReference type="NCBI Taxonomy" id="456999"/>
    <lineage>
        <taxon>Eukaryota</taxon>
        <taxon>Fungi</taxon>
        <taxon>Dikarya</taxon>
        <taxon>Basidiomycota</taxon>
        <taxon>Agaricomycotina</taxon>
        <taxon>Agaricomycetes</taxon>
        <taxon>Cantharellales</taxon>
        <taxon>Ceratobasidiaceae</taxon>
        <taxon>Rhizoctonia</taxon>
    </lineage>
</organism>
<evidence type="ECO:0000256" key="1">
    <source>
        <dbReference type="SAM" id="MobiDB-lite"/>
    </source>
</evidence>
<dbReference type="InterPro" id="IPR018712">
    <property type="entry name" value="Tle1-like_cat"/>
</dbReference>
<accession>A0A8H2WYT7</accession>
<dbReference type="SUPFAM" id="SSF53474">
    <property type="entry name" value="alpha/beta-Hydrolases"/>
    <property type="match status" value="1"/>
</dbReference>
<protein>
    <recommendedName>
        <fullName evidence="2">T6SS Phospholipase effector Tle1-like catalytic domain-containing protein</fullName>
    </recommendedName>
</protein>
<dbReference type="EMBL" id="CAJMWX010000341">
    <property type="protein sequence ID" value="CAE6413508.1"/>
    <property type="molecule type" value="Genomic_DNA"/>
</dbReference>
<proteinExistence type="predicted"/>
<feature type="compositionally biased region" description="Polar residues" evidence="1">
    <location>
        <begin position="304"/>
        <end position="314"/>
    </location>
</feature>
<dbReference type="PANTHER" id="PTHR33840:SF2">
    <property type="entry name" value="TLE1 PHOSPHOLIPASE DOMAIN-CONTAINING PROTEIN"/>
    <property type="match status" value="1"/>
</dbReference>
<gene>
    <name evidence="3" type="ORF">RDB_LOCUS14164</name>
</gene>
<sequence>MSESTKVSLDPTPNHEIFLLDIVERPSNSADIIVRATPLQGRCVFDDPKYADFNLSKCVGVNQSNKLEWGLSGLQATAKNPRIECYSDGPERYLVVDIPVVTKTGETSEQARSLNLDKHLGLIEFYDDDAGEIRTKLTRRREISKRSIILCFDGTSNHFSNRNTNVVKLVELLKKDDPSQQMVYYQAGVGTYMAPGLLTVVGQAFAAKVDEGVAWYLYQHVMYLYQHVIDGYRYLMQTYRAGDQVSIFGFSRGAYTARALAGMLHSVGLLPRHNLEQVPFAYQVYAESDKSSTSDNNKSTNETPNLSTGDTSNLKAKYKTSPKDIHPDAFKRAFCIPITITFLGVWDTVGSVGALTRKTLPHIEYNPSVIYFRQALALDENRGNFIPSLWDHSQTNDNQDALEVWFKGGHCDVGGGSGQAEDFIPDDAPPQEKPGRLSNISLRWMIRQCLVPGVLILFDPTAMRRYRKHGILEVREPGASKEAVQKASDILDMHDIESEPSLMYKESWGWWLLDWAPIPLPKLSQLTKTNSRPDTVYWPNCGAARIIYNPTLKDSTTKAPIHLHASVYAHLKHLADEEAKRGKGGKVETVGKGYKPSAEWYGWGNQWPIVEEGVDIPSVMSSEPNSASASVRAALKMRNPKPSRGWFSFSGWFGGS</sequence>
<dbReference type="PANTHER" id="PTHR33840">
    <property type="match status" value="1"/>
</dbReference>
<evidence type="ECO:0000259" key="2">
    <source>
        <dbReference type="Pfam" id="PF09994"/>
    </source>
</evidence>
<reference evidence="3" key="1">
    <citation type="submission" date="2021-01" db="EMBL/GenBank/DDBJ databases">
        <authorList>
            <person name="Kaushik A."/>
        </authorList>
    </citation>
    <scope>NUCLEOTIDE SEQUENCE</scope>
    <source>
        <strain evidence="3">AG4-R118</strain>
    </source>
</reference>
<feature type="compositionally biased region" description="Low complexity" evidence="1">
    <location>
        <begin position="293"/>
        <end position="303"/>
    </location>
</feature>
<dbReference type="AlphaFoldDB" id="A0A8H2WYT7"/>
<evidence type="ECO:0000313" key="3">
    <source>
        <dbReference type="EMBL" id="CAE6413508.1"/>
    </source>
</evidence>